<proteinExistence type="inferred from homology"/>
<protein>
    <submittedName>
        <fullName evidence="3">Variant 2, Carboxylesterase 1</fullName>
    </submittedName>
</protein>
<dbReference type="InterPro" id="IPR013094">
    <property type="entry name" value="AB_hydrolase_3"/>
</dbReference>
<evidence type="ECO:0000313" key="4">
    <source>
        <dbReference type="Proteomes" id="UP001058974"/>
    </source>
</evidence>
<comment type="caution">
    <text evidence="3">The sequence shown here is derived from an EMBL/GenBank/DDBJ whole genome shotgun (WGS) entry which is preliminary data.</text>
</comment>
<dbReference type="InterPro" id="IPR029058">
    <property type="entry name" value="AB_hydrolase_fold"/>
</dbReference>
<reference evidence="3 4" key="1">
    <citation type="journal article" date="2022" name="Nat. Genet.">
        <title>Improved pea reference genome and pan-genome highlight genomic features and evolutionary characteristics.</title>
        <authorList>
            <person name="Yang T."/>
            <person name="Liu R."/>
            <person name="Luo Y."/>
            <person name="Hu S."/>
            <person name="Wang D."/>
            <person name="Wang C."/>
            <person name="Pandey M.K."/>
            <person name="Ge S."/>
            <person name="Xu Q."/>
            <person name="Li N."/>
            <person name="Li G."/>
            <person name="Huang Y."/>
            <person name="Saxena R.K."/>
            <person name="Ji Y."/>
            <person name="Li M."/>
            <person name="Yan X."/>
            <person name="He Y."/>
            <person name="Liu Y."/>
            <person name="Wang X."/>
            <person name="Xiang C."/>
            <person name="Varshney R.K."/>
            <person name="Ding H."/>
            <person name="Gao S."/>
            <person name="Zong X."/>
        </authorList>
    </citation>
    <scope>NUCLEOTIDE SEQUENCE [LARGE SCALE GENOMIC DNA]</scope>
    <source>
        <strain evidence="3 4">cv. Zhongwan 6</strain>
    </source>
</reference>
<evidence type="ECO:0000313" key="3">
    <source>
        <dbReference type="EMBL" id="KAI5444685.1"/>
    </source>
</evidence>
<dbReference type="Gene3D" id="3.40.50.1820">
    <property type="entry name" value="alpha/beta hydrolase"/>
    <property type="match status" value="1"/>
</dbReference>
<dbReference type="PANTHER" id="PTHR23024:SF654">
    <property type="entry name" value="RECEPTOR GID1, PUTATIVE-RELATED"/>
    <property type="match status" value="1"/>
</dbReference>
<dbReference type="AlphaFoldDB" id="A0A9D5BJD9"/>
<accession>A0A9D5BJD9</accession>
<dbReference type="Proteomes" id="UP001058974">
    <property type="component" value="Chromosome 1"/>
</dbReference>
<dbReference type="SUPFAM" id="SSF53474">
    <property type="entry name" value="alpha/beta-Hydrolases"/>
    <property type="match status" value="1"/>
</dbReference>
<dbReference type="InterPro" id="IPR050466">
    <property type="entry name" value="Carboxylest/Gibb_receptor"/>
</dbReference>
<sequence>MSETPPLSQTIDPYKHLHLLRNPDSTITRLLQLPHTSPSSDTTFPITVLTKDITTNQTNKTWVRLFLPNKPLPNNQKLPLIVFFHGSGFILASVGSTMFHDFCVNMVDEIGVFVVSVGYRLAPEHRLPAAYDDAMEALFWIKSMEDEWLRRYVDYSKCYLMGKSAGATIAYHAGIYKIISLLELKIIVIPKSLTIII</sequence>
<dbReference type="EMBL" id="JAMSHJ010000001">
    <property type="protein sequence ID" value="KAI5444685.1"/>
    <property type="molecule type" value="Genomic_DNA"/>
</dbReference>
<comment type="similarity">
    <text evidence="1">Belongs to the 'GDXG' lipolytic enzyme family.</text>
</comment>
<dbReference type="Gramene" id="Psat01G0309600-T2">
    <property type="protein sequence ID" value="KAI5444685.1"/>
    <property type="gene ID" value="KIW84_013096"/>
</dbReference>
<evidence type="ECO:0000259" key="2">
    <source>
        <dbReference type="Pfam" id="PF07859"/>
    </source>
</evidence>
<dbReference type="PANTHER" id="PTHR23024">
    <property type="entry name" value="ARYLACETAMIDE DEACETYLASE"/>
    <property type="match status" value="1"/>
</dbReference>
<gene>
    <name evidence="3" type="ORF">KIW84_013096</name>
</gene>
<feature type="domain" description="Alpha/beta hydrolase fold-3" evidence="2">
    <location>
        <begin position="81"/>
        <end position="174"/>
    </location>
</feature>
<evidence type="ECO:0000256" key="1">
    <source>
        <dbReference type="ARBA" id="ARBA00010515"/>
    </source>
</evidence>
<dbReference type="GO" id="GO:0016787">
    <property type="term" value="F:hydrolase activity"/>
    <property type="evidence" value="ECO:0007669"/>
    <property type="project" value="InterPro"/>
</dbReference>
<name>A0A9D5BJD9_PEA</name>
<dbReference type="Pfam" id="PF07859">
    <property type="entry name" value="Abhydrolase_3"/>
    <property type="match status" value="1"/>
</dbReference>
<keyword evidence="4" id="KW-1185">Reference proteome</keyword>
<organism evidence="3 4">
    <name type="scientific">Pisum sativum</name>
    <name type="common">Garden pea</name>
    <name type="synonym">Lathyrus oleraceus</name>
    <dbReference type="NCBI Taxonomy" id="3888"/>
    <lineage>
        <taxon>Eukaryota</taxon>
        <taxon>Viridiplantae</taxon>
        <taxon>Streptophyta</taxon>
        <taxon>Embryophyta</taxon>
        <taxon>Tracheophyta</taxon>
        <taxon>Spermatophyta</taxon>
        <taxon>Magnoliopsida</taxon>
        <taxon>eudicotyledons</taxon>
        <taxon>Gunneridae</taxon>
        <taxon>Pentapetalae</taxon>
        <taxon>rosids</taxon>
        <taxon>fabids</taxon>
        <taxon>Fabales</taxon>
        <taxon>Fabaceae</taxon>
        <taxon>Papilionoideae</taxon>
        <taxon>50 kb inversion clade</taxon>
        <taxon>NPAAA clade</taxon>
        <taxon>Hologalegina</taxon>
        <taxon>IRL clade</taxon>
        <taxon>Fabeae</taxon>
        <taxon>Lathyrus</taxon>
    </lineage>
</organism>